<keyword evidence="8" id="KW-1185">Reference proteome</keyword>
<dbReference type="Pfam" id="PF00296">
    <property type="entry name" value="Bac_luciferase"/>
    <property type="match status" value="1"/>
</dbReference>
<dbReference type="InterPro" id="IPR019921">
    <property type="entry name" value="Lucif-like_OxRdtase_Rv2161c"/>
</dbReference>
<evidence type="ECO:0000259" key="6">
    <source>
        <dbReference type="Pfam" id="PF00296"/>
    </source>
</evidence>
<name>A0A7I7QLB3_9MYCO</name>
<dbReference type="Gene3D" id="3.20.20.30">
    <property type="entry name" value="Luciferase-like domain"/>
    <property type="match status" value="1"/>
</dbReference>
<dbReference type="SUPFAM" id="SSF51679">
    <property type="entry name" value="Bacterial luciferase-like"/>
    <property type="match status" value="1"/>
</dbReference>
<evidence type="ECO:0000256" key="1">
    <source>
        <dbReference type="ARBA" id="ARBA00022630"/>
    </source>
</evidence>
<evidence type="ECO:0000313" key="7">
    <source>
        <dbReference type="EMBL" id="BBY27143.1"/>
    </source>
</evidence>
<evidence type="ECO:0000256" key="2">
    <source>
        <dbReference type="ARBA" id="ARBA00022643"/>
    </source>
</evidence>
<dbReference type="Proteomes" id="UP000467193">
    <property type="component" value="Chromosome"/>
</dbReference>
<dbReference type="InterPro" id="IPR036661">
    <property type="entry name" value="Luciferase-like_sf"/>
</dbReference>
<dbReference type="PANTHER" id="PTHR42847:SF4">
    <property type="entry name" value="ALKANESULFONATE MONOOXYGENASE-RELATED"/>
    <property type="match status" value="1"/>
</dbReference>
<dbReference type="InterPro" id="IPR011251">
    <property type="entry name" value="Luciferase-like_dom"/>
</dbReference>
<organism evidence="7 8">
    <name type="scientific">Mycolicibacterium sediminis</name>
    <dbReference type="NCBI Taxonomy" id="1286180"/>
    <lineage>
        <taxon>Bacteria</taxon>
        <taxon>Bacillati</taxon>
        <taxon>Actinomycetota</taxon>
        <taxon>Actinomycetes</taxon>
        <taxon>Mycobacteriales</taxon>
        <taxon>Mycobacteriaceae</taxon>
        <taxon>Mycolicibacterium</taxon>
    </lineage>
</organism>
<gene>
    <name evidence="7" type="ORF">MSEDJ_12390</name>
</gene>
<accession>A0A7I7QLB3</accession>
<sequence length="329" mass="36664">MDNERPYNRGEPHPDPASHEPSAMKLGFALPHMLRLPAMTMPWEAAVTGADQTRLAQYADDLGFAMIAVPEHQVIPRSHVDLSGPHYFNAFSAMAYLAGATQSIRVNSCVAMLPVQNPIITAKALSTMDWLSSGRVTVTFGVGWLKEEFDLLGVPFTDRGVMAEEYTQAIIELWTSDNPEFDGRYVSFREVAFEPKCVQRPHLPIWFGGDADAVLRRTARYGTGWWPFLTKPHEIPARIDFIKSQPDYNGTLTDVFYGLSTGRVGEGHVAVDDPNVQPGRSREQIIDNLGQLNELGVTMSAVSIPPLNHVDEYFDYTQWIAEEIMPVVA</sequence>
<feature type="region of interest" description="Disordered" evidence="5">
    <location>
        <begin position="1"/>
        <end position="22"/>
    </location>
</feature>
<dbReference type="GO" id="GO:0008726">
    <property type="term" value="F:alkanesulfonate monooxygenase activity"/>
    <property type="evidence" value="ECO:0007669"/>
    <property type="project" value="TreeGrafter"/>
</dbReference>
<dbReference type="GO" id="GO:0046306">
    <property type="term" value="P:alkanesulfonate catabolic process"/>
    <property type="evidence" value="ECO:0007669"/>
    <property type="project" value="TreeGrafter"/>
</dbReference>
<keyword evidence="3" id="KW-0560">Oxidoreductase</keyword>
<dbReference type="EMBL" id="AP022588">
    <property type="protein sequence ID" value="BBY27143.1"/>
    <property type="molecule type" value="Genomic_DNA"/>
</dbReference>
<keyword evidence="4" id="KW-0503">Monooxygenase</keyword>
<evidence type="ECO:0000313" key="8">
    <source>
        <dbReference type="Proteomes" id="UP000467193"/>
    </source>
</evidence>
<keyword evidence="2" id="KW-0288">FMN</keyword>
<dbReference type="InterPro" id="IPR050172">
    <property type="entry name" value="SsuD_RutA_monooxygenase"/>
</dbReference>
<proteinExistence type="predicted"/>
<dbReference type="NCBIfam" id="TIGR03619">
    <property type="entry name" value="F420_Rv2161c"/>
    <property type="match status" value="1"/>
</dbReference>
<dbReference type="KEGG" id="msei:MSEDJ_12390"/>
<reference evidence="7 8" key="1">
    <citation type="journal article" date="2019" name="Emerg. Microbes Infect.">
        <title>Comprehensive subspecies identification of 175 nontuberculous mycobacteria species based on 7547 genomic profiles.</title>
        <authorList>
            <person name="Matsumoto Y."/>
            <person name="Kinjo T."/>
            <person name="Motooka D."/>
            <person name="Nabeya D."/>
            <person name="Jung N."/>
            <person name="Uechi K."/>
            <person name="Horii T."/>
            <person name="Iida T."/>
            <person name="Fujita J."/>
            <person name="Nakamura S."/>
        </authorList>
    </citation>
    <scope>NUCLEOTIDE SEQUENCE [LARGE SCALE GENOMIC DNA]</scope>
    <source>
        <strain evidence="7 8">JCM 17899</strain>
    </source>
</reference>
<evidence type="ECO:0000256" key="4">
    <source>
        <dbReference type="ARBA" id="ARBA00023033"/>
    </source>
</evidence>
<evidence type="ECO:0000256" key="3">
    <source>
        <dbReference type="ARBA" id="ARBA00023002"/>
    </source>
</evidence>
<feature type="domain" description="Luciferase-like" evidence="6">
    <location>
        <begin position="47"/>
        <end position="244"/>
    </location>
</feature>
<protein>
    <submittedName>
        <fullName evidence="7">LLM class F420-dependent oxidoreductase</fullName>
    </submittedName>
</protein>
<evidence type="ECO:0000256" key="5">
    <source>
        <dbReference type="SAM" id="MobiDB-lite"/>
    </source>
</evidence>
<dbReference type="PANTHER" id="PTHR42847">
    <property type="entry name" value="ALKANESULFONATE MONOOXYGENASE"/>
    <property type="match status" value="1"/>
</dbReference>
<keyword evidence="1" id="KW-0285">Flavoprotein</keyword>
<feature type="compositionally biased region" description="Basic and acidic residues" evidence="5">
    <location>
        <begin position="1"/>
        <end position="18"/>
    </location>
</feature>
<dbReference type="AlphaFoldDB" id="A0A7I7QLB3"/>